<organism evidence="5 6">
    <name type="scientific">Tardibacter chloracetimidivorans</name>
    <dbReference type="NCBI Taxonomy" id="1921510"/>
    <lineage>
        <taxon>Bacteria</taxon>
        <taxon>Pseudomonadati</taxon>
        <taxon>Pseudomonadota</taxon>
        <taxon>Alphaproteobacteria</taxon>
        <taxon>Sphingomonadales</taxon>
        <taxon>Sphingomonadaceae</taxon>
        <taxon>Tardibacter</taxon>
    </lineage>
</organism>
<dbReference type="InterPro" id="IPR023214">
    <property type="entry name" value="HAD_sf"/>
</dbReference>
<dbReference type="KEGG" id="sphj:BSL82_09310"/>
<dbReference type="EMBL" id="CP018221">
    <property type="protein sequence ID" value="API59482.1"/>
    <property type="molecule type" value="Genomic_DNA"/>
</dbReference>
<evidence type="ECO:0000313" key="5">
    <source>
        <dbReference type="EMBL" id="API59482.1"/>
    </source>
</evidence>
<dbReference type="NCBIfam" id="TIGR00685">
    <property type="entry name" value="T6PP"/>
    <property type="match status" value="1"/>
</dbReference>
<keyword evidence="6" id="KW-1185">Reference proteome</keyword>
<evidence type="ECO:0000313" key="6">
    <source>
        <dbReference type="Proteomes" id="UP000182063"/>
    </source>
</evidence>
<dbReference type="Proteomes" id="UP000182063">
    <property type="component" value="Chromosome"/>
</dbReference>
<dbReference type="STRING" id="1921510.BSL82_09310"/>
<dbReference type="Gene3D" id="3.40.50.1000">
    <property type="entry name" value="HAD superfamily/HAD-like"/>
    <property type="match status" value="1"/>
</dbReference>
<dbReference type="InterPro" id="IPR044651">
    <property type="entry name" value="OTSB-like"/>
</dbReference>
<dbReference type="GO" id="GO:0005992">
    <property type="term" value="P:trehalose biosynthetic process"/>
    <property type="evidence" value="ECO:0007669"/>
    <property type="project" value="UniProtKB-UniPathway"/>
</dbReference>
<dbReference type="InterPro" id="IPR003337">
    <property type="entry name" value="Trehalose_PPase"/>
</dbReference>
<protein>
    <recommendedName>
        <fullName evidence="4">Trehalose 6-phosphate phosphatase</fullName>
        <ecNumber evidence="4">3.1.3.12</ecNumber>
    </recommendedName>
</protein>
<dbReference type="RefSeq" id="WP_072597083.1">
    <property type="nucleotide sequence ID" value="NZ_CP018221.1"/>
</dbReference>
<dbReference type="CDD" id="cd01627">
    <property type="entry name" value="HAD_TPP"/>
    <property type="match status" value="1"/>
</dbReference>
<sequence>MATNAVPFALPLPPAGLVVEASLFIDFDGTLVELVERPDAVCIDGELRSLLGALGRALPRRVALVSGRSIAQLDEMLGEIDPMLAYAGSHGSERRWHDGALHLPVRAAGLDGVVAAFDRFAASREGVLVEPKSYSVALHYRLAPAAQEDAHGLARALASEHGLVIQHGKMMVELKSTGADKGAAVRAFAARPEMAGRPPVFIGDDLTDEAGFEAAQALGGAGVLVGPSRQTAARFGLPDVTATRAWLNEAIGLMT</sequence>
<dbReference type="PANTHER" id="PTHR43768:SF3">
    <property type="entry name" value="TREHALOSE 6-PHOSPHATE PHOSPHATASE"/>
    <property type="match status" value="1"/>
</dbReference>
<gene>
    <name evidence="5" type="ORF">BSL82_09310</name>
</gene>
<keyword evidence="4" id="KW-0460">Magnesium</keyword>
<keyword evidence="3 4" id="KW-0378">Hydrolase</keyword>
<dbReference type="GO" id="GO:0004805">
    <property type="term" value="F:trehalose-phosphatase activity"/>
    <property type="evidence" value="ECO:0007669"/>
    <property type="project" value="UniProtKB-EC"/>
</dbReference>
<evidence type="ECO:0000256" key="3">
    <source>
        <dbReference type="ARBA" id="ARBA00022801"/>
    </source>
</evidence>
<dbReference type="NCBIfam" id="TIGR01484">
    <property type="entry name" value="HAD-SF-IIB"/>
    <property type="match status" value="1"/>
</dbReference>
<name>A0A1L3ZV21_9SPHN</name>
<dbReference type="Gene3D" id="3.30.70.1020">
    <property type="entry name" value="Trehalose-6-phosphate phosphatase related protein, domain 2"/>
    <property type="match status" value="1"/>
</dbReference>
<comment type="pathway">
    <text evidence="1 4">Glycan biosynthesis; trehalose biosynthesis.</text>
</comment>
<comment type="similarity">
    <text evidence="2 4">Belongs to the trehalose phosphatase family.</text>
</comment>
<accession>A0A1L3ZV21</accession>
<evidence type="ECO:0000256" key="1">
    <source>
        <dbReference type="ARBA" id="ARBA00005199"/>
    </source>
</evidence>
<comment type="function">
    <text evidence="4">Removes the phosphate from trehalose 6-phosphate to produce free trehalose.</text>
</comment>
<dbReference type="InterPro" id="IPR006379">
    <property type="entry name" value="HAD-SF_hydro_IIB"/>
</dbReference>
<evidence type="ECO:0000256" key="2">
    <source>
        <dbReference type="ARBA" id="ARBA00008770"/>
    </source>
</evidence>
<comment type="catalytic activity">
    <reaction evidence="4">
        <text>alpha,alpha-trehalose 6-phosphate + H2O = alpha,alpha-trehalose + phosphate</text>
        <dbReference type="Rhea" id="RHEA:23420"/>
        <dbReference type="ChEBI" id="CHEBI:15377"/>
        <dbReference type="ChEBI" id="CHEBI:16551"/>
        <dbReference type="ChEBI" id="CHEBI:43474"/>
        <dbReference type="ChEBI" id="CHEBI:58429"/>
        <dbReference type="EC" id="3.1.3.12"/>
    </reaction>
</comment>
<comment type="cofactor">
    <cofactor evidence="4">
        <name>Mg(2+)</name>
        <dbReference type="ChEBI" id="CHEBI:18420"/>
    </cofactor>
</comment>
<dbReference type="OrthoDB" id="9814913at2"/>
<dbReference type="UniPathway" id="UPA00299"/>
<dbReference type="InterPro" id="IPR036412">
    <property type="entry name" value="HAD-like_sf"/>
</dbReference>
<dbReference type="AlphaFoldDB" id="A0A1L3ZV21"/>
<reference evidence="6" key="1">
    <citation type="submission" date="2016-11" db="EMBL/GenBank/DDBJ databases">
        <title>Complete Genome Sequence of alachlor-degrading Sphingomonas sp. strain JJ-A5.</title>
        <authorList>
            <person name="Lee H."/>
            <person name="Ka J.-O."/>
        </authorList>
    </citation>
    <scope>NUCLEOTIDE SEQUENCE [LARGE SCALE GENOMIC DNA]</scope>
    <source>
        <strain evidence="6">JJ-A5</strain>
    </source>
</reference>
<keyword evidence="4" id="KW-0479">Metal-binding</keyword>
<proteinExistence type="inferred from homology"/>
<dbReference type="SUPFAM" id="SSF56784">
    <property type="entry name" value="HAD-like"/>
    <property type="match status" value="1"/>
</dbReference>
<dbReference type="EC" id="3.1.3.12" evidence="4"/>
<dbReference type="Pfam" id="PF02358">
    <property type="entry name" value="Trehalose_PPase"/>
    <property type="match status" value="1"/>
</dbReference>
<dbReference type="PANTHER" id="PTHR43768">
    <property type="entry name" value="TREHALOSE 6-PHOSPHATE PHOSPHATASE"/>
    <property type="match status" value="1"/>
</dbReference>
<dbReference type="GO" id="GO:0046872">
    <property type="term" value="F:metal ion binding"/>
    <property type="evidence" value="ECO:0007669"/>
    <property type="project" value="UniProtKB-KW"/>
</dbReference>
<evidence type="ECO:0000256" key="4">
    <source>
        <dbReference type="RuleBase" id="RU361117"/>
    </source>
</evidence>